<dbReference type="CDD" id="cd17265">
    <property type="entry name" value="RMtype1_S_Eco4255III-TRD2-CR2_like"/>
    <property type="match status" value="1"/>
</dbReference>
<name>A0A7Y0SCJ7_VIBPH</name>
<feature type="domain" description="Type I restriction modification DNA specificity" evidence="4">
    <location>
        <begin position="225"/>
        <end position="392"/>
    </location>
</feature>
<keyword evidence="5" id="KW-0378">Hydrolase</keyword>
<dbReference type="InterPro" id="IPR052021">
    <property type="entry name" value="Type-I_RS_S_subunit"/>
</dbReference>
<evidence type="ECO:0000256" key="1">
    <source>
        <dbReference type="ARBA" id="ARBA00010923"/>
    </source>
</evidence>
<reference evidence="5 6" key="1">
    <citation type="submission" date="2020-04" db="EMBL/GenBank/DDBJ databases">
        <title>Whole-genome sequencing of Vibrio spp. from China reveals different genetic environments of blaCTX-M-14 among diverse lineages.</title>
        <authorList>
            <person name="Zheng Z."/>
            <person name="Ye L."/>
            <person name="Chen S."/>
        </authorList>
    </citation>
    <scope>NUCLEOTIDE SEQUENCE [LARGE SCALE GENOMIC DNA]</scope>
    <source>
        <strain evidence="5 6">Vb0574</strain>
    </source>
</reference>
<dbReference type="InterPro" id="IPR044946">
    <property type="entry name" value="Restrct_endonuc_typeI_TRD_sf"/>
</dbReference>
<keyword evidence="5" id="KW-0255">Endonuclease</keyword>
<dbReference type="GO" id="GO:0004519">
    <property type="term" value="F:endonuclease activity"/>
    <property type="evidence" value="ECO:0007669"/>
    <property type="project" value="UniProtKB-KW"/>
</dbReference>
<gene>
    <name evidence="5" type="ORF">HKB21_32830</name>
</gene>
<dbReference type="Gene3D" id="3.90.220.20">
    <property type="entry name" value="DNA methylase specificity domains"/>
    <property type="match status" value="2"/>
</dbReference>
<feature type="domain" description="Type I restriction modification DNA specificity" evidence="4">
    <location>
        <begin position="4"/>
        <end position="183"/>
    </location>
</feature>
<dbReference type="EMBL" id="JABCLD010002472">
    <property type="protein sequence ID" value="NMU30398.1"/>
    <property type="molecule type" value="Genomic_DNA"/>
</dbReference>
<evidence type="ECO:0000313" key="6">
    <source>
        <dbReference type="Proteomes" id="UP000555836"/>
    </source>
</evidence>
<dbReference type="RefSeq" id="WP_025575368.1">
    <property type="nucleotide sequence ID" value="NZ_JABCLQ010001490.1"/>
</dbReference>
<dbReference type="Pfam" id="PF01420">
    <property type="entry name" value="Methylase_S"/>
    <property type="match status" value="2"/>
</dbReference>
<dbReference type="AlphaFoldDB" id="A0A7Y0SCJ7"/>
<evidence type="ECO:0000256" key="2">
    <source>
        <dbReference type="ARBA" id="ARBA00022747"/>
    </source>
</evidence>
<proteinExistence type="inferred from homology"/>
<protein>
    <submittedName>
        <fullName evidence="5">Restriction endonuclease subunit S</fullName>
    </submittedName>
</protein>
<dbReference type="GO" id="GO:0009307">
    <property type="term" value="P:DNA restriction-modification system"/>
    <property type="evidence" value="ECO:0007669"/>
    <property type="project" value="UniProtKB-KW"/>
</dbReference>
<comment type="caution">
    <text evidence="5">The sequence shown here is derived from an EMBL/GenBank/DDBJ whole genome shotgun (WGS) entry which is preliminary data.</text>
</comment>
<comment type="similarity">
    <text evidence="1">Belongs to the type-I restriction system S methylase family.</text>
</comment>
<evidence type="ECO:0000313" key="5">
    <source>
        <dbReference type="EMBL" id="NMU30398.1"/>
    </source>
</evidence>
<dbReference type="GO" id="GO:0003677">
    <property type="term" value="F:DNA binding"/>
    <property type="evidence" value="ECO:0007669"/>
    <property type="project" value="UniProtKB-KW"/>
</dbReference>
<keyword evidence="5" id="KW-0540">Nuclease</keyword>
<dbReference type="InterPro" id="IPR000055">
    <property type="entry name" value="Restrct_endonuc_typeI_TRD"/>
</dbReference>
<keyword evidence="2" id="KW-0680">Restriction system</keyword>
<dbReference type="Proteomes" id="UP000555836">
    <property type="component" value="Unassembled WGS sequence"/>
</dbReference>
<accession>A0A7Y0SCJ7</accession>
<dbReference type="SUPFAM" id="SSF116734">
    <property type="entry name" value="DNA methylase specificity domain"/>
    <property type="match status" value="2"/>
</dbReference>
<organism evidence="5 6">
    <name type="scientific">Vibrio parahaemolyticus</name>
    <dbReference type="NCBI Taxonomy" id="670"/>
    <lineage>
        <taxon>Bacteria</taxon>
        <taxon>Pseudomonadati</taxon>
        <taxon>Pseudomonadota</taxon>
        <taxon>Gammaproteobacteria</taxon>
        <taxon>Vibrionales</taxon>
        <taxon>Vibrionaceae</taxon>
        <taxon>Vibrio</taxon>
    </lineage>
</organism>
<keyword evidence="3" id="KW-0238">DNA-binding</keyword>
<evidence type="ECO:0000256" key="3">
    <source>
        <dbReference type="ARBA" id="ARBA00023125"/>
    </source>
</evidence>
<evidence type="ECO:0000259" key="4">
    <source>
        <dbReference type="Pfam" id="PF01420"/>
    </source>
</evidence>
<dbReference type="Gene3D" id="1.10.287.1120">
    <property type="entry name" value="Bipartite methylase S protein"/>
    <property type="match status" value="1"/>
</dbReference>
<sequence>MKLPSEWEMKTLGELGTCHIGLTYKPDNVVSEGGTLVLRSSNIQQSRLIFDDNVFVNMDVPSKLKVCYGDILICVRNGSRSLIGKSAVIEQEHAIENLTFGAFMSVYRTDHHDYVRHLFHSDMYYRQIRNNLGATINQITNKNLNNFTFPFPKSSAERNKIAEILSTVDKKIDLIDQKIAETEKLKTGLMQKLFSEGIGVQDENGEWQPHTEFQNSPFGKIPRAWKYAPVKSLVSIKSPKYDPKIKTESLPCIELAHLSQGSGEILGTVNSLELASTKNCFAKGDVLFGKLRPYLKKFAKPNFNGVCSSEIWVMKTTDNKVLHNDFWFYFIQSERFINEANKSCGTKMPRADWKVVSELILPIPSFCEQLGIAKILESVDAKLGLLKQQKAETQQLKKGLMQKLLTGEWRVPVEETEAA</sequence>
<dbReference type="PANTHER" id="PTHR30408">
    <property type="entry name" value="TYPE-1 RESTRICTION ENZYME ECOKI SPECIFICITY PROTEIN"/>
    <property type="match status" value="1"/>
</dbReference>
<dbReference type="PANTHER" id="PTHR30408:SF12">
    <property type="entry name" value="TYPE I RESTRICTION ENZYME MJAVIII SPECIFICITY SUBUNIT"/>
    <property type="match status" value="1"/>
</dbReference>